<name>A0AA88WHM9_9ASTE</name>
<dbReference type="AlphaFoldDB" id="A0AA88WHM9"/>
<proteinExistence type="predicted"/>
<gene>
    <name evidence="2" type="ORF">RJ639_040587</name>
</gene>
<evidence type="ECO:0000313" key="2">
    <source>
        <dbReference type="EMBL" id="KAK3027837.1"/>
    </source>
</evidence>
<protein>
    <submittedName>
        <fullName evidence="2">Uncharacterized protein</fullName>
    </submittedName>
</protein>
<feature type="region of interest" description="Disordered" evidence="1">
    <location>
        <begin position="416"/>
        <end position="435"/>
    </location>
</feature>
<keyword evidence="3" id="KW-1185">Reference proteome</keyword>
<organism evidence="2 3">
    <name type="scientific">Escallonia herrerae</name>
    <dbReference type="NCBI Taxonomy" id="1293975"/>
    <lineage>
        <taxon>Eukaryota</taxon>
        <taxon>Viridiplantae</taxon>
        <taxon>Streptophyta</taxon>
        <taxon>Embryophyta</taxon>
        <taxon>Tracheophyta</taxon>
        <taxon>Spermatophyta</taxon>
        <taxon>Magnoliopsida</taxon>
        <taxon>eudicotyledons</taxon>
        <taxon>Gunneridae</taxon>
        <taxon>Pentapetalae</taxon>
        <taxon>asterids</taxon>
        <taxon>campanulids</taxon>
        <taxon>Escalloniales</taxon>
        <taxon>Escalloniaceae</taxon>
        <taxon>Escallonia</taxon>
    </lineage>
</organism>
<dbReference type="Proteomes" id="UP001188597">
    <property type="component" value="Unassembled WGS sequence"/>
</dbReference>
<evidence type="ECO:0000313" key="3">
    <source>
        <dbReference type="Proteomes" id="UP001188597"/>
    </source>
</evidence>
<comment type="caution">
    <text evidence="2">The sequence shown here is derived from an EMBL/GenBank/DDBJ whole genome shotgun (WGS) entry which is preliminary data.</text>
</comment>
<reference evidence="2" key="1">
    <citation type="submission" date="2022-12" db="EMBL/GenBank/DDBJ databases">
        <title>Draft genome assemblies for two species of Escallonia (Escalloniales).</title>
        <authorList>
            <person name="Chanderbali A."/>
            <person name="Dervinis C."/>
            <person name="Anghel I."/>
            <person name="Soltis D."/>
            <person name="Soltis P."/>
            <person name="Zapata F."/>
        </authorList>
    </citation>
    <scope>NUCLEOTIDE SEQUENCE</scope>
    <source>
        <strain evidence="2">UCBG64.0493</strain>
        <tissue evidence="2">Leaf</tissue>
    </source>
</reference>
<feature type="region of interest" description="Disordered" evidence="1">
    <location>
        <begin position="308"/>
        <end position="339"/>
    </location>
</feature>
<evidence type="ECO:0000256" key="1">
    <source>
        <dbReference type="SAM" id="MobiDB-lite"/>
    </source>
</evidence>
<dbReference type="EMBL" id="JAVXUP010000440">
    <property type="protein sequence ID" value="KAK3027837.1"/>
    <property type="molecule type" value="Genomic_DNA"/>
</dbReference>
<sequence length="435" mass="47982">MAPNTSTKYDLEKFDGSNDFSLWRMKMRAILIQQGLLKALKENQGFPETMSADKKEDMLKRAHSALLLSLALTCYERDNISMEEVETVINSQELRKKVYENRREEHGDGLMARGARGCALGLLCTFMNADDLYWVLSSSLASSEKTSDDCQTTDLFTSERTRFPVSVKCTPATDLPAVPVDHAKEPSTSRKTRFPSEVSFKVALVLTGLFRFATQTTCGNDTVVKVMAPLEPVKTMKIAKSFNGHDSAGSSSFLDHPRKLRQTIRLCIRASTNLGAPDEGTCIHGFALKIAHPHPLAQISSATMEFGSTSQLAQISTPPGTSQSPSLHHLPRATPPPNLRPTISLTTFIPGLSNNGLALLAHPINQQFFQDLWARYTPNPIPYADPSHSLLNCNAQHHSTSFQLDEIAHLPSAHDHLAPQPQHRAPPIGMHRPTL</sequence>
<accession>A0AA88WHM9</accession>
<feature type="compositionally biased region" description="Polar residues" evidence="1">
    <location>
        <begin position="308"/>
        <end position="326"/>
    </location>
</feature>